<keyword evidence="2" id="KW-1185">Reference proteome</keyword>
<evidence type="ECO:0000313" key="1">
    <source>
        <dbReference type="EMBL" id="ATY31433.1"/>
    </source>
</evidence>
<evidence type="ECO:0000313" key="2">
    <source>
        <dbReference type="Proteomes" id="UP000229081"/>
    </source>
</evidence>
<dbReference type="Proteomes" id="UP000229081">
    <property type="component" value="Chromosome"/>
</dbReference>
<dbReference type="AlphaFoldDB" id="A0A2K8MC51"/>
<sequence>MFDWMNGKIIGGEMSLDDSSAFLGMTVRIPVEAGHDAPLALDDREQVNFVLMTQDGIAGARSRNDDMTRKMLETAMQVMRHDHGGRVDLRT</sequence>
<name>A0A2K8MC51_9SPHN</name>
<proteinExistence type="predicted"/>
<dbReference type="EMBL" id="CP024923">
    <property type="protein sequence ID" value="ATY31433.1"/>
    <property type="molecule type" value="Genomic_DNA"/>
</dbReference>
<accession>A0A2K8MC51</accession>
<dbReference type="KEGG" id="sphc:CVN68_05085"/>
<gene>
    <name evidence="1" type="ORF">CVN68_05085</name>
</gene>
<organism evidence="1 2">
    <name type="scientific">Sphingomonas psychrotolerans</name>
    <dbReference type="NCBI Taxonomy" id="1327635"/>
    <lineage>
        <taxon>Bacteria</taxon>
        <taxon>Pseudomonadati</taxon>
        <taxon>Pseudomonadota</taxon>
        <taxon>Alphaproteobacteria</taxon>
        <taxon>Sphingomonadales</taxon>
        <taxon>Sphingomonadaceae</taxon>
        <taxon>Sphingomonas</taxon>
    </lineage>
</organism>
<protein>
    <submittedName>
        <fullName evidence="1">Uncharacterized protein</fullName>
    </submittedName>
</protein>
<reference evidence="1 2" key="1">
    <citation type="submission" date="2017-11" db="EMBL/GenBank/DDBJ databases">
        <title>Complete genome sequence of Sphingomonas sp. Strain Cra20, a psychrotolerant potential plant growth promoting rhizobacteria.</title>
        <authorList>
            <person name="Luo Y."/>
        </authorList>
    </citation>
    <scope>NUCLEOTIDE SEQUENCE [LARGE SCALE GENOMIC DNA]</scope>
    <source>
        <strain evidence="1 2">Cra20</strain>
    </source>
</reference>